<evidence type="ECO:0000256" key="3">
    <source>
        <dbReference type="ARBA" id="ARBA00006027"/>
    </source>
</evidence>
<dbReference type="GO" id="GO:0042545">
    <property type="term" value="P:cell wall modification"/>
    <property type="evidence" value="ECO:0007669"/>
    <property type="project" value="InterPro"/>
</dbReference>
<keyword evidence="10" id="KW-1015">Disulfide bond</keyword>
<evidence type="ECO:0000256" key="4">
    <source>
        <dbReference type="ARBA" id="ARBA00007786"/>
    </source>
</evidence>
<feature type="domain" description="Pectinesterase inhibitor" evidence="16">
    <location>
        <begin position="17"/>
        <end position="166"/>
    </location>
</feature>
<gene>
    <name evidence="17" type="ORF">VNO77_00782</name>
</gene>
<evidence type="ECO:0000256" key="9">
    <source>
        <dbReference type="ARBA" id="ARBA00023085"/>
    </source>
</evidence>
<dbReference type="EC" id="3.1.1.11" evidence="5"/>
<dbReference type="EMBL" id="JAYMYQ010000001">
    <property type="protein sequence ID" value="KAK7358842.1"/>
    <property type="molecule type" value="Genomic_DNA"/>
</dbReference>
<dbReference type="InterPro" id="IPR011050">
    <property type="entry name" value="Pectin_lyase_fold/virulence"/>
</dbReference>
<dbReference type="CDD" id="cd15798">
    <property type="entry name" value="PMEI-like_3"/>
    <property type="match status" value="1"/>
</dbReference>
<dbReference type="InterPro" id="IPR012334">
    <property type="entry name" value="Pectin_lyas_fold"/>
</dbReference>
<name>A0AAN9MQN7_CANGL</name>
<dbReference type="SMART" id="SM00856">
    <property type="entry name" value="PMEI"/>
    <property type="match status" value="1"/>
</dbReference>
<evidence type="ECO:0000313" key="18">
    <source>
        <dbReference type="Proteomes" id="UP001367508"/>
    </source>
</evidence>
<keyword evidence="9" id="KW-0063">Aspartyl esterase</keyword>
<keyword evidence="11" id="KW-0325">Glycoprotein</keyword>
<proteinExistence type="inferred from homology"/>
<feature type="chain" id="PRO_5042845563" description="pectinesterase" evidence="15">
    <location>
        <begin position="19"/>
        <end position="523"/>
    </location>
</feature>
<accession>A0AAN9MQN7</accession>
<comment type="catalytic activity">
    <reaction evidence="13">
        <text>[(1-&gt;4)-alpha-D-galacturonosyl methyl ester](n) + n H2O = [(1-&gt;4)-alpha-D-galacturonosyl](n) + n methanol + n H(+)</text>
        <dbReference type="Rhea" id="RHEA:22380"/>
        <dbReference type="Rhea" id="RHEA-COMP:14570"/>
        <dbReference type="Rhea" id="RHEA-COMP:14573"/>
        <dbReference type="ChEBI" id="CHEBI:15377"/>
        <dbReference type="ChEBI" id="CHEBI:15378"/>
        <dbReference type="ChEBI" id="CHEBI:17790"/>
        <dbReference type="ChEBI" id="CHEBI:140522"/>
        <dbReference type="ChEBI" id="CHEBI:140523"/>
        <dbReference type="EC" id="3.1.1.11"/>
    </reaction>
</comment>
<dbReference type="Gene3D" id="2.160.20.10">
    <property type="entry name" value="Single-stranded right-handed beta-helix, Pectin lyase-like"/>
    <property type="match status" value="1"/>
</dbReference>
<keyword evidence="18" id="KW-1185">Reference proteome</keyword>
<comment type="subcellular location">
    <subcellularLocation>
        <location evidence="1">Secreted</location>
        <location evidence="1">Cell wall</location>
    </subcellularLocation>
</comment>
<dbReference type="Pfam" id="PF01095">
    <property type="entry name" value="Pectinesterase"/>
    <property type="match status" value="1"/>
</dbReference>
<dbReference type="SUPFAM" id="SSF51126">
    <property type="entry name" value="Pectin lyase-like"/>
    <property type="match status" value="1"/>
</dbReference>
<evidence type="ECO:0000256" key="13">
    <source>
        <dbReference type="ARBA" id="ARBA00047928"/>
    </source>
</evidence>
<evidence type="ECO:0000256" key="6">
    <source>
        <dbReference type="ARBA" id="ARBA00022512"/>
    </source>
</evidence>
<evidence type="ECO:0000256" key="12">
    <source>
        <dbReference type="ARBA" id="ARBA00023316"/>
    </source>
</evidence>
<evidence type="ECO:0000313" key="17">
    <source>
        <dbReference type="EMBL" id="KAK7358842.1"/>
    </source>
</evidence>
<comment type="function">
    <text evidence="14">Acts in the modification of cell walls via demethylesterification of cell wall pectin.</text>
</comment>
<dbReference type="FunFam" id="1.20.140.40:FF:000021">
    <property type="entry name" value="Probable pectinesterase/pectinesterase inhibitor 51"/>
    <property type="match status" value="1"/>
</dbReference>
<sequence>MDSLPFLFLFLFLTLSFAAPEIQQACKATRFPQQCESSLSQYKNLPPKSTPLQLLQSAIAVSSTNLTTAQSMVRSILNSSSDNHNRTVAAITCIELLTNSQRRISLTNEALPRGRIKDARAWLSAALDCQYGCFNSLQYSNDTQMVHNTMSFIDGLMKLSSNALSIALSYDVYGNDTTSWKPPATERDGFWEPLRSGGGVSVPGIPLNLTPNVTVCKGGGKDCYKTVQEAVNKASDNNDGEPRFVIYIKEGIYEETVRIPFEKTNVVFIGDGIGKTVITASRNANQPGVTTYTSATLAVLGDGFMAKNLTIENTAGPTAGQAVAFRLDSDRSVIENCELKGNQDTLFTRSLRQFYKSCRIVGNIDFIFGNSAAIFQDCQILIDPRGVNPESSDYNTITAQGRIDPAQTAGFVFHNCLFNGTEEYMALYHKNPKVHNNYLGRPWKDFSRAVIIHSFLEVIITPKGWSTWTGDFALKKLYYGEVENSGPGSNLSQRVPWSSKIPANHVSTYSVQNFIQGDHWTAS</sequence>
<keyword evidence="15" id="KW-0732">Signal</keyword>
<dbReference type="SUPFAM" id="SSF101148">
    <property type="entry name" value="Plant invertase/pectin methylesterase inhibitor"/>
    <property type="match status" value="1"/>
</dbReference>
<dbReference type="GO" id="GO:0030599">
    <property type="term" value="F:pectinesterase activity"/>
    <property type="evidence" value="ECO:0007669"/>
    <property type="project" value="UniProtKB-EC"/>
</dbReference>
<evidence type="ECO:0000256" key="7">
    <source>
        <dbReference type="ARBA" id="ARBA00022525"/>
    </source>
</evidence>
<feature type="signal peptide" evidence="15">
    <location>
        <begin position="1"/>
        <end position="18"/>
    </location>
</feature>
<comment type="pathway">
    <text evidence="2">Glycan metabolism; pectin degradation; 2-dehydro-3-deoxy-D-gluconate from pectin: step 1/5.</text>
</comment>
<keyword evidence="7" id="KW-0964">Secreted</keyword>
<dbReference type="InterPro" id="IPR006501">
    <property type="entry name" value="Pectinesterase_inhib_dom"/>
</dbReference>
<dbReference type="Proteomes" id="UP001367508">
    <property type="component" value="Unassembled WGS sequence"/>
</dbReference>
<dbReference type="GO" id="GO:0004857">
    <property type="term" value="F:enzyme inhibitor activity"/>
    <property type="evidence" value="ECO:0007669"/>
    <property type="project" value="InterPro"/>
</dbReference>
<evidence type="ECO:0000256" key="8">
    <source>
        <dbReference type="ARBA" id="ARBA00022801"/>
    </source>
</evidence>
<dbReference type="Gene3D" id="1.20.140.40">
    <property type="entry name" value="Invertase/pectin methylesterase inhibitor family protein"/>
    <property type="match status" value="1"/>
</dbReference>
<reference evidence="17 18" key="1">
    <citation type="submission" date="2024-01" db="EMBL/GenBank/DDBJ databases">
        <title>The genomes of 5 underutilized Papilionoideae crops provide insights into root nodulation and disease resistanc.</title>
        <authorList>
            <person name="Jiang F."/>
        </authorList>
    </citation>
    <scope>NUCLEOTIDE SEQUENCE [LARGE SCALE GENOMIC DNA]</scope>
    <source>
        <strain evidence="17">LVBAO_FW01</strain>
        <tissue evidence="17">Leaves</tissue>
    </source>
</reference>
<keyword evidence="12" id="KW-0961">Cell wall biogenesis/degradation</keyword>
<comment type="similarity">
    <text evidence="4">In the C-terminal section; belongs to the pectinesterase family.</text>
</comment>
<organism evidence="17 18">
    <name type="scientific">Canavalia gladiata</name>
    <name type="common">Sword bean</name>
    <name type="synonym">Dolichos gladiatus</name>
    <dbReference type="NCBI Taxonomy" id="3824"/>
    <lineage>
        <taxon>Eukaryota</taxon>
        <taxon>Viridiplantae</taxon>
        <taxon>Streptophyta</taxon>
        <taxon>Embryophyta</taxon>
        <taxon>Tracheophyta</taxon>
        <taxon>Spermatophyta</taxon>
        <taxon>Magnoliopsida</taxon>
        <taxon>eudicotyledons</taxon>
        <taxon>Gunneridae</taxon>
        <taxon>Pentapetalae</taxon>
        <taxon>rosids</taxon>
        <taxon>fabids</taxon>
        <taxon>Fabales</taxon>
        <taxon>Fabaceae</taxon>
        <taxon>Papilionoideae</taxon>
        <taxon>50 kb inversion clade</taxon>
        <taxon>NPAAA clade</taxon>
        <taxon>indigoferoid/millettioid clade</taxon>
        <taxon>Phaseoleae</taxon>
        <taxon>Canavalia</taxon>
    </lineage>
</organism>
<evidence type="ECO:0000256" key="15">
    <source>
        <dbReference type="SAM" id="SignalP"/>
    </source>
</evidence>
<dbReference type="FunFam" id="2.160.20.10:FF:000029">
    <property type="entry name" value="Pectinesterase 4"/>
    <property type="match status" value="1"/>
</dbReference>
<comment type="caution">
    <text evidence="17">The sequence shown here is derived from an EMBL/GenBank/DDBJ whole genome shotgun (WGS) entry which is preliminary data.</text>
</comment>
<dbReference type="InterPro" id="IPR035513">
    <property type="entry name" value="Invertase/methylesterase_inhib"/>
</dbReference>
<comment type="similarity">
    <text evidence="3">In the N-terminal section; belongs to the PMEI family.</text>
</comment>
<evidence type="ECO:0000256" key="10">
    <source>
        <dbReference type="ARBA" id="ARBA00023157"/>
    </source>
</evidence>
<dbReference type="InterPro" id="IPR000070">
    <property type="entry name" value="Pectinesterase_cat"/>
</dbReference>
<evidence type="ECO:0000256" key="11">
    <source>
        <dbReference type="ARBA" id="ARBA00023180"/>
    </source>
</evidence>
<evidence type="ECO:0000256" key="5">
    <source>
        <dbReference type="ARBA" id="ARBA00013229"/>
    </source>
</evidence>
<evidence type="ECO:0000256" key="2">
    <source>
        <dbReference type="ARBA" id="ARBA00005184"/>
    </source>
</evidence>
<evidence type="ECO:0000259" key="16">
    <source>
        <dbReference type="SMART" id="SM00856"/>
    </source>
</evidence>
<dbReference type="PANTHER" id="PTHR31707">
    <property type="entry name" value="PECTINESTERASE"/>
    <property type="match status" value="1"/>
</dbReference>
<keyword evidence="6" id="KW-0134">Cell wall</keyword>
<dbReference type="NCBIfam" id="TIGR01614">
    <property type="entry name" value="PME_inhib"/>
    <property type="match status" value="1"/>
</dbReference>
<protein>
    <recommendedName>
        <fullName evidence="5">pectinesterase</fullName>
        <ecNumber evidence="5">3.1.1.11</ecNumber>
    </recommendedName>
</protein>
<dbReference type="Pfam" id="PF04043">
    <property type="entry name" value="PMEI"/>
    <property type="match status" value="1"/>
</dbReference>
<evidence type="ECO:0000256" key="1">
    <source>
        <dbReference type="ARBA" id="ARBA00004191"/>
    </source>
</evidence>
<keyword evidence="8" id="KW-0378">Hydrolase</keyword>
<evidence type="ECO:0000256" key="14">
    <source>
        <dbReference type="ARBA" id="ARBA00057335"/>
    </source>
</evidence>
<dbReference type="AlphaFoldDB" id="A0AAN9MQN7"/>